<evidence type="ECO:0000313" key="3">
    <source>
        <dbReference type="Proteomes" id="UP001140560"/>
    </source>
</evidence>
<accession>A0A9W8Y0Q8</accession>
<sequence>MPLTVGSEKEGSAYAAQSRPINDTTFNRYLTLLAIKLLKPFRKPNDGILFLSQKICVKYGTDVTLGEASTMQFVAKHTSVPVPRVYCAFAKHNRAYIVMERIHGEPVGAGWFKRSEGSRTKILNQLKNMIEEMRRITPPEGIGVAHVDGGPLYDFRLPGTSNHFGPFRTIQDFHRHLRGGLEAHPDHKPEISELIFKQDNVRSRPVFTHGDLSSLNVLASGDEVVGIVDWETAGWYPSYWEYTTAWNVNPQNQFWQKEVDKFLHPVPIELEMEKIRLEYFGDV</sequence>
<keyword evidence="3" id="KW-1185">Reference proteome</keyword>
<dbReference type="Proteomes" id="UP001140560">
    <property type="component" value="Unassembled WGS sequence"/>
</dbReference>
<dbReference type="EMBL" id="JAPEUY010000016">
    <property type="protein sequence ID" value="KAJ4364957.1"/>
    <property type="molecule type" value="Genomic_DNA"/>
</dbReference>
<dbReference type="PANTHER" id="PTHR21310:SF55">
    <property type="entry name" value="AMINOGLYCOSIDE PHOSPHOTRANSFERASE DOMAIN-CONTAINING PROTEIN"/>
    <property type="match status" value="1"/>
</dbReference>
<dbReference type="OrthoDB" id="8300194at2759"/>
<dbReference type="PANTHER" id="PTHR21310">
    <property type="entry name" value="AMINOGLYCOSIDE PHOSPHOTRANSFERASE-RELATED-RELATED"/>
    <property type="match status" value="1"/>
</dbReference>
<proteinExistence type="predicted"/>
<organism evidence="2 3">
    <name type="scientific">Neocucurbitaria cava</name>
    <dbReference type="NCBI Taxonomy" id="798079"/>
    <lineage>
        <taxon>Eukaryota</taxon>
        <taxon>Fungi</taxon>
        <taxon>Dikarya</taxon>
        <taxon>Ascomycota</taxon>
        <taxon>Pezizomycotina</taxon>
        <taxon>Dothideomycetes</taxon>
        <taxon>Pleosporomycetidae</taxon>
        <taxon>Pleosporales</taxon>
        <taxon>Pleosporineae</taxon>
        <taxon>Cucurbitariaceae</taxon>
        <taxon>Neocucurbitaria</taxon>
    </lineage>
</organism>
<dbReference type="InterPro" id="IPR051678">
    <property type="entry name" value="AGP_Transferase"/>
</dbReference>
<dbReference type="AlphaFoldDB" id="A0A9W8Y0Q8"/>
<comment type="caution">
    <text evidence="2">The sequence shown here is derived from an EMBL/GenBank/DDBJ whole genome shotgun (WGS) entry which is preliminary data.</text>
</comment>
<dbReference type="CDD" id="cd05120">
    <property type="entry name" value="APH_ChoK_like"/>
    <property type="match status" value="1"/>
</dbReference>
<reference evidence="2" key="1">
    <citation type="submission" date="2022-10" db="EMBL/GenBank/DDBJ databases">
        <title>Tapping the CABI collections for fungal endophytes: first genome assemblies for Collariella, Neodidymelliopsis, Ascochyta clinopodiicola, Didymella pomorum, Didymosphaeria variabile, Neocosmospora piperis and Neocucurbitaria cava.</title>
        <authorList>
            <person name="Hill R."/>
        </authorList>
    </citation>
    <scope>NUCLEOTIDE SEQUENCE</scope>
    <source>
        <strain evidence="2">IMI 356814</strain>
    </source>
</reference>
<dbReference type="Pfam" id="PF01636">
    <property type="entry name" value="APH"/>
    <property type="match status" value="1"/>
</dbReference>
<dbReference type="SUPFAM" id="SSF56112">
    <property type="entry name" value="Protein kinase-like (PK-like)"/>
    <property type="match status" value="1"/>
</dbReference>
<dbReference type="InterPro" id="IPR002575">
    <property type="entry name" value="Aminoglycoside_PTrfase"/>
</dbReference>
<feature type="domain" description="Aminoglycoside phosphotransferase" evidence="1">
    <location>
        <begin position="67"/>
        <end position="250"/>
    </location>
</feature>
<dbReference type="InterPro" id="IPR011009">
    <property type="entry name" value="Kinase-like_dom_sf"/>
</dbReference>
<protein>
    <recommendedName>
        <fullName evidence="1">Aminoglycoside phosphotransferase domain-containing protein</fullName>
    </recommendedName>
</protein>
<gene>
    <name evidence="2" type="ORF">N0V83_008573</name>
</gene>
<name>A0A9W8Y0Q8_9PLEO</name>
<evidence type="ECO:0000313" key="2">
    <source>
        <dbReference type="EMBL" id="KAJ4364957.1"/>
    </source>
</evidence>
<evidence type="ECO:0000259" key="1">
    <source>
        <dbReference type="Pfam" id="PF01636"/>
    </source>
</evidence>
<dbReference type="Gene3D" id="3.90.1200.10">
    <property type="match status" value="1"/>
</dbReference>